<dbReference type="InterPro" id="IPR003313">
    <property type="entry name" value="AraC-bd"/>
</dbReference>
<dbReference type="SMART" id="SM00342">
    <property type="entry name" value="HTH_ARAC"/>
    <property type="match status" value="1"/>
</dbReference>
<comment type="caution">
    <text evidence="5">The sequence shown here is derived from an EMBL/GenBank/DDBJ whole genome shotgun (WGS) entry which is preliminary data.</text>
</comment>
<dbReference type="EMBL" id="DVFN01000068">
    <property type="protein sequence ID" value="HIQ69597.1"/>
    <property type="molecule type" value="Genomic_DNA"/>
</dbReference>
<evidence type="ECO:0000313" key="6">
    <source>
        <dbReference type="Proteomes" id="UP000886874"/>
    </source>
</evidence>
<proteinExistence type="predicted"/>
<name>A0A9D0Z5P4_9FIRM</name>
<protein>
    <submittedName>
        <fullName evidence="5">AraC family transcriptional regulator</fullName>
    </submittedName>
</protein>
<dbReference type="InterPro" id="IPR037923">
    <property type="entry name" value="HTH-like"/>
</dbReference>
<keyword evidence="1" id="KW-0805">Transcription regulation</keyword>
<dbReference type="Pfam" id="PF12833">
    <property type="entry name" value="HTH_18"/>
    <property type="match status" value="1"/>
</dbReference>
<dbReference type="Gene3D" id="2.60.120.280">
    <property type="entry name" value="Regulatory protein AraC"/>
    <property type="match status" value="1"/>
</dbReference>
<dbReference type="InterPro" id="IPR009057">
    <property type="entry name" value="Homeodomain-like_sf"/>
</dbReference>
<sequence length="261" mass="29272">MKQDLVLSNLHLRDLNPRICGREVCAPGHTFGPAVREYHLLHYVVRGTGVFRRAQAVYTLRAGDIFVIRPGESTVYAADQADPWEYIWVGFDCAPQFATLLDRDVIRLPSAGRSFAAMAGCSAAAQEWSICGQLYELFSQLAAGAGAGRAPQPDYVGRAINYIESNYSQPVRVEEIARSLGLSRNYFCRLFHQQTGFSPQAYLIEYRLARALQFLENGMTQAQAARQAGYPDVFAFSRMFRRRYGLPPGRYLEARGKPPHP</sequence>
<dbReference type="SUPFAM" id="SSF51215">
    <property type="entry name" value="Regulatory protein AraC"/>
    <property type="match status" value="1"/>
</dbReference>
<evidence type="ECO:0000259" key="4">
    <source>
        <dbReference type="PROSITE" id="PS01124"/>
    </source>
</evidence>
<keyword evidence="3" id="KW-0804">Transcription</keyword>
<dbReference type="AlphaFoldDB" id="A0A9D0Z5P4"/>
<gene>
    <name evidence="5" type="ORF">IAA67_04615</name>
</gene>
<dbReference type="GO" id="GO:0003700">
    <property type="term" value="F:DNA-binding transcription factor activity"/>
    <property type="evidence" value="ECO:0007669"/>
    <property type="project" value="InterPro"/>
</dbReference>
<accession>A0A9D0Z5P4</accession>
<dbReference type="InterPro" id="IPR050204">
    <property type="entry name" value="AraC_XylS_family_regulators"/>
</dbReference>
<dbReference type="Proteomes" id="UP000886874">
    <property type="component" value="Unassembled WGS sequence"/>
</dbReference>
<reference evidence="5" key="2">
    <citation type="journal article" date="2021" name="PeerJ">
        <title>Extensive microbial diversity within the chicken gut microbiome revealed by metagenomics and culture.</title>
        <authorList>
            <person name="Gilroy R."/>
            <person name="Ravi A."/>
            <person name="Getino M."/>
            <person name="Pursley I."/>
            <person name="Horton D.L."/>
            <person name="Alikhan N.F."/>
            <person name="Baker D."/>
            <person name="Gharbi K."/>
            <person name="Hall N."/>
            <person name="Watson M."/>
            <person name="Adriaenssens E.M."/>
            <person name="Foster-Nyarko E."/>
            <person name="Jarju S."/>
            <person name="Secka A."/>
            <person name="Antonio M."/>
            <person name="Oren A."/>
            <person name="Chaudhuri R.R."/>
            <person name="La Ragione R."/>
            <person name="Hildebrand F."/>
            <person name="Pallen M.J."/>
        </authorList>
    </citation>
    <scope>NUCLEOTIDE SEQUENCE</scope>
    <source>
        <strain evidence="5">ChiSjej2B20-13462</strain>
    </source>
</reference>
<dbReference type="GO" id="GO:0043565">
    <property type="term" value="F:sequence-specific DNA binding"/>
    <property type="evidence" value="ECO:0007669"/>
    <property type="project" value="InterPro"/>
</dbReference>
<evidence type="ECO:0000313" key="5">
    <source>
        <dbReference type="EMBL" id="HIQ69597.1"/>
    </source>
</evidence>
<evidence type="ECO:0000256" key="3">
    <source>
        <dbReference type="ARBA" id="ARBA00023163"/>
    </source>
</evidence>
<evidence type="ECO:0000256" key="2">
    <source>
        <dbReference type="ARBA" id="ARBA00023125"/>
    </source>
</evidence>
<dbReference type="PROSITE" id="PS01124">
    <property type="entry name" value="HTH_ARAC_FAMILY_2"/>
    <property type="match status" value="1"/>
</dbReference>
<dbReference type="Pfam" id="PF02311">
    <property type="entry name" value="AraC_binding"/>
    <property type="match status" value="1"/>
</dbReference>
<dbReference type="SUPFAM" id="SSF46689">
    <property type="entry name" value="Homeodomain-like"/>
    <property type="match status" value="2"/>
</dbReference>
<dbReference type="CDD" id="cd06986">
    <property type="entry name" value="cupin_MmsR-like_N"/>
    <property type="match status" value="1"/>
</dbReference>
<reference evidence="5" key="1">
    <citation type="submission" date="2020-10" db="EMBL/GenBank/DDBJ databases">
        <authorList>
            <person name="Gilroy R."/>
        </authorList>
    </citation>
    <scope>NUCLEOTIDE SEQUENCE</scope>
    <source>
        <strain evidence="5">ChiSjej2B20-13462</strain>
    </source>
</reference>
<dbReference type="Gene3D" id="1.10.10.60">
    <property type="entry name" value="Homeodomain-like"/>
    <property type="match status" value="2"/>
</dbReference>
<keyword evidence="2" id="KW-0238">DNA-binding</keyword>
<dbReference type="InterPro" id="IPR018060">
    <property type="entry name" value="HTH_AraC"/>
</dbReference>
<dbReference type="PANTHER" id="PTHR46796">
    <property type="entry name" value="HTH-TYPE TRANSCRIPTIONAL ACTIVATOR RHAS-RELATED"/>
    <property type="match status" value="1"/>
</dbReference>
<organism evidence="5 6">
    <name type="scientific">Candidatus Avoscillospira stercorigallinarum</name>
    <dbReference type="NCBI Taxonomy" id="2840708"/>
    <lineage>
        <taxon>Bacteria</taxon>
        <taxon>Bacillati</taxon>
        <taxon>Bacillota</taxon>
        <taxon>Clostridia</taxon>
        <taxon>Eubacteriales</taxon>
        <taxon>Oscillospiraceae</taxon>
        <taxon>Oscillospiraceae incertae sedis</taxon>
        <taxon>Candidatus Avoscillospira</taxon>
    </lineage>
</organism>
<feature type="domain" description="HTH araC/xylS-type" evidence="4">
    <location>
        <begin position="157"/>
        <end position="254"/>
    </location>
</feature>
<evidence type="ECO:0000256" key="1">
    <source>
        <dbReference type="ARBA" id="ARBA00023015"/>
    </source>
</evidence>